<evidence type="ECO:0000313" key="2">
    <source>
        <dbReference type="EMBL" id="CAA9357896.1"/>
    </source>
</evidence>
<keyword evidence="1" id="KW-0812">Transmembrane</keyword>
<feature type="non-terminal residue" evidence="2">
    <location>
        <position position="138"/>
    </location>
</feature>
<evidence type="ECO:0000256" key="1">
    <source>
        <dbReference type="SAM" id="Phobius"/>
    </source>
</evidence>
<gene>
    <name evidence="2" type="ORF">AVDCRST_MAG93-7468</name>
</gene>
<reference evidence="2" key="1">
    <citation type="submission" date="2020-02" db="EMBL/GenBank/DDBJ databases">
        <authorList>
            <person name="Meier V. D."/>
        </authorList>
    </citation>
    <scope>NUCLEOTIDE SEQUENCE</scope>
    <source>
        <strain evidence="2">AVDCRST_MAG93</strain>
    </source>
</reference>
<keyword evidence="1" id="KW-1133">Transmembrane helix</keyword>
<dbReference type="EMBL" id="CADCTR010002519">
    <property type="protein sequence ID" value="CAA9357896.1"/>
    <property type="molecule type" value="Genomic_DNA"/>
</dbReference>
<feature type="transmembrane region" description="Helical" evidence="1">
    <location>
        <begin position="74"/>
        <end position="97"/>
    </location>
</feature>
<organism evidence="2">
    <name type="scientific">uncultured Chloroflexia bacterium</name>
    <dbReference type="NCBI Taxonomy" id="1672391"/>
    <lineage>
        <taxon>Bacteria</taxon>
        <taxon>Bacillati</taxon>
        <taxon>Chloroflexota</taxon>
        <taxon>Chloroflexia</taxon>
        <taxon>environmental samples</taxon>
    </lineage>
</organism>
<sequence length="138" mass="15487">MQRINARIIRWSRNWWAHLACAIASVLSFQSLLFIGDRFAAVTGGYRPFDLQNPLGRGDIMAQLPTYSATSRNLYWIFIGADMIFPLVGAVPLMLLLSRVLQAIEEPWSAIASNRGLALTPFLLTVLDWVENAFFVAT</sequence>
<name>A0A6J4MFF4_9CHLR</name>
<proteinExistence type="predicted"/>
<dbReference type="AlphaFoldDB" id="A0A6J4MFF4"/>
<accession>A0A6J4MFF4</accession>
<feature type="transmembrane region" description="Helical" evidence="1">
    <location>
        <begin position="15"/>
        <end position="35"/>
    </location>
</feature>
<keyword evidence="1" id="KW-0472">Membrane</keyword>
<protein>
    <submittedName>
        <fullName evidence="2">Uncharacterized protein</fullName>
    </submittedName>
</protein>